<dbReference type="SUPFAM" id="SSF63825">
    <property type="entry name" value="YWTD domain"/>
    <property type="match status" value="1"/>
</dbReference>
<protein>
    <recommendedName>
        <fullName evidence="3">DUF4394 domain-containing protein</fullName>
    </recommendedName>
</protein>
<dbReference type="AlphaFoldDB" id="A0A511N9C3"/>
<proteinExistence type="predicted"/>
<sequence>MKRIVPFVLLLASCNPTTPAPEGPKDPFYAASFSALYQVGTSNAVDQKIGNFDLTSTLLDLALNPKNGELYGVSPSGFFSIDKTSGKATGITMTGLVELNALAFDADGKLWGMGGNKLYLLDVAAKTYEKKLTLSTAKVASGDLAFHNGTLFVTLDNGGAADTLATINQESGQTTELGTTGFDEVFGLTSLNGKLYGVTSDNELLTLNTTTGVGSKVRNLSFSSVGGQSL</sequence>
<evidence type="ECO:0000313" key="1">
    <source>
        <dbReference type="EMBL" id="GEM49439.1"/>
    </source>
</evidence>
<dbReference type="EMBL" id="BJXB01000035">
    <property type="protein sequence ID" value="GEM49439.1"/>
    <property type="molecule type" value="Genomic_DNA"/>
</dbReference>
<reference evidence="1 2" key="1">
    <citation type="submission" date="2019-07" db="EMBL/GenBank/DDBJ databases">
        <title>Whole genome shotgun sequence of Deinococcus cellulosilyticus NBRC 106333.</title>
        <authorList>
            <person name="Hosoyama A."/>
            <person name="Uohara A."/>
            <person name="Ohji S."/>
            <person name="Ichikawa N."/>
        </authorList>
    </citation>
    <scope>NUCLEOTIDE SEQUENCE [LARGE SCALE GENOMIC DNA]</scope>
    <source>
        <strain evidence="1 2">NBRC 106333</strain>
    </source>
</reference>
<accession>A0A511N9C3</accession>
<evidence type="ECO:0000313" key="2">
    <source>
        <dbReference type="Proteomes" id="UP000321306"/>
    </source>
</evidence>
<dbReference type="Proteomes" id="UP000321306">
    <property type="component" value="Unassembled WGS sequence"/>
</dbReference>
<comment type="caution">
    <text evidence="1">The sequence shown here is derived from an EMBL/GenBank/DDBJ whole genome shotgun (WGS) entry which is preliminary data.</text>
</comment>
<keyword evidence="2" id="KW-1185">Reference proteome</keyword>
<name>A0A511N9C3_DEIC1</name>
<dbReference type="RefSeq" id="WP_146890005.1">
    <property type="nucleotide sequence ID" value="NZ_BJXB01000035.1"/>
</dbReference>
<evidence type="ECO:0008006" key="3">
    <source>
        <dbReference type="Google" id="ProtNLM"/>
    </source>
</evidence>
<organism evidence="1 2">
    <name type="scientific">Deinococcus cellulosilyticus (strain DSM 18568 / NBRC 106333 / KACC 11606 / 5516J-15)</name>
    <dbReference type="NCBI Taxonomy" id="1223518"/>
    <lineage>
        <taxon>Bacteria</taxon>
        <taxon>Thermotogati</taxon>
        <taxon>Deinococcota</taxon>
        <taxon>Deinococci</taxon>
        <taxon>Deinococcales</taxon>
        <taxon>Deinococcaceae</taxon>
        <taxon>Deinococcus</taxon>
    </lineage>
</organism>
<gene>
    <name evidence="1" type="ORF">DC3_50740</name>
</gene>
<dbReference type="OrthoDB" id="462726at2"/>
<dbReference type="Gene3D" id="2.115.10.10">
    <property type="entry name" value="Tachylectin 2"/>
    <property type="match status" value="1"/>
</dbReference>